<proteinExistence type="predicted"/>
<evidence type="ECO:0000313" key="1">
    <source>
        <dbReference type="EMBL" id="CAG8856085.1"/>
    </source>
</evidence>
<accession>A0ABN7XM15</accession>
<sequence>HDHQEFEKYAFFRQDAKDLHLPLIERSRDWVRGLRINDDIFNNTPTKLIKMSPNKAVKRALKSEKIFAEPAIKHRRP</sequence>
<keyword evidence="2" id="KW-1185">Reference proteome</keyword>
<name>A0ABN7XM15_GIGMA</name>
<dbReference type="EMBL" id="CAJVQB010156006">
    <property type="protein sequence ID" value="CAG8856085.1"/>
    <property type="molecule type" value="Genomic_DNA"/>
</dbReference>
<evidence type="ECO:0000313" key="2">
    <source>
        <dbReference type="Proteomes" id="UP000789901"/>
    </source>
</evidence>
<feature type="non-terminal residue" evidence="1">
    <location>
        <position position="77"/>
    </location>
</feature>
<feature type="non-terminal residue" evidence="1">
    <location>
        <position position="1"/>
    </location>
</feature>
<reference evidence="1 2" key="1">
    <citation type="submission" date="2021-06" db="EMBL/GenBank/DDBJ databases">
        <authorList>
            <person name="Kallberg Y."/>
            <person name="Tangrot J."/>
            <person name="Rosling A."/>
        </authorList>
    </citation>
    <scope>NUCLEOTIDE SEQUENCE [LARGE SCALE GENOMIC DNA]</scope>
    <source>
        <strain evidence="1 2">120-4 pot B 10/14</strain>
    </source>
</reference>
<gene>
    <name evidence="1" type="ORF">GMARGA_LOCUS44906</name>
</gene>
<organism evidence="1 2">
    <name type="scientific">Gigaspora margarita</name>
    <dbReference type="NCBI Taxonomy" id="4874"/>
    <lineage>
        <taxon>Eukaryota</taxon>
        <taxon>Fungi</taxon>
        <taxon>Fungi incertae sedis</taxon>
        <taxon>Mucoromycota</taxon>
        <taxon>Glomeromycotina</taxon>
        <taxon>Glomeromycetes</taxon>
        <taxon>Diversisporales</taxon>
        <taxon>Gigasporaceae</taxon>
        <taxon>Gigaspora</taxon>
    </lineage>
</organism>
<comment type="caution">
    <text evidence="1">The sequence shown here is derived from an EMBL/GenBank/DDBJ whole genome shotgun (WGS) entry which is preliminary data.</text>
</comment>
<protein>
    <submittedName>
        <fullName evidence="1">8254_t:CDS:1</fullName>
    </submittedName>
</protein>
<dbReference type="Proteomes" id="UP000789901">
    <property type="component" value="Unassembled WGS sequence"/>
</dbReference>